<dbReference type="InParanoid" id="B9SAH8"/>
<sequence length="128" mass="14578">MLVGLSGSVIFLMTPTAIFKDIWQLDLNYRNTVENFWCDSYRIEYSPHVSELISNSQHSAKCNDFNILLSSSLHPDQLQESLATLTNMLQGVLASSYAEVEPRPQMDLTVKKMPGIFWHIKVTWDGVL</sequence>
<gene>
    <name evidence="1" type="ORF">RCOM_0586960</name>
</gene>
<name>B9SAH8_RICCO</name>
<proteinExistence type="predicted"/>
<dbReference type="Proteomes" id="UP000008311">
    <property type="component" value="Unassembled WGS sequence"/>
</dbReference>
<organism evidence="1 2">
    <name type="scientific">Ricinus communis</name>
    <name type="common">Castor bean</name>
    <dbReference type="NCBI Taxonomy" id="3988"/>
    <lineage>
        <taxon>Eukaryota</taxon>
        <taxon>Viridiplantae</taxon>
        <taxon>Streptophyta</taxon>
        <taxon>Embryophyta</taxon>
        <taxon>Tracheophyta</taxon>
        <taxon>Spermatophyta</taxon>
        <taxon>Magnoliopsida</taxon>
        <taxon>eudicotyledons</taxon>
        <taxon>Gunneridae</taxon>
        <taxon>Pentapetalae</taxon>
        <taxon>rosids</taxon>
        <taxon>fabids</taxon>
        <taxon>Malpighiales</taxon>
        <taxon>Euphorbiaceae</taxon>
        <taxon>Acalyphoideae</taxon>
        <taxon>Acalypheae</taxon>
        <taxon>Ricinus</taxon>
    </lineage>
</organism>
<evidence type="ECO:0000313" key="1">
    <source>
        <dbReference type="EMBL" id="EEF39427.1"/>
    </source>
</evidence>
<reference evidence="2" key="1">
    <citation type="journal article" date="2010" name="Nat. Biotechnol.">
        <title>Draft genome sequence of the oilseed species Ricinus communis.</title>
        <authorList>
            <person name="Chan A.P."/>
            <person name="Crabtree J."/>
            <person name="Zhao Q."/>
            <person name="Lorenzi H."/>
            <person name="Orvis J."/>
            <person name="Puiu D."/>
            <person name="Melake-Berhan A."/>
            <person name="Jones K.M."/>
            <person name="Redman J."/>
            <person name="Chen G."/>
            <person name="Cahoon E.B."/>
            <person name="Gedil M."/>
            <person name="Stanke M."/>
            <person name="Haas B.J."/>
            <person name="Wortman J.R."/>
            <person name="Fraser-Liggett C.M."/>
            <person name="Ravel J."/>
            <person name="Rabinowicz P.D."/>
        </authorList>
    </citation>
    <scope>NUCLEOTIDE SEQUENCE [LARGE SCALE GENOMIC DNA]</scope>
    <source>
        <strain evidence="2">cv. Hale</strain>
    </source>
</reference>
<protein>
    <submittedName>
        <fullName evidence="1">Uncharacterized protein</fullName>
    </submittedName>
</protein>
<keyword evidence="2" id="KW-1185">Reference proteome</keyword>
<accession>B9SAH8</accession>
<dbReference type="AlphaFoldDB" id="B9SAH8"/>
<dbReference type="EMBL" id="EQ973904">
    <property type="protein sequence ID" value="EEF39427.1"/>
    <property type="molecule type" value="Genomic_DNA"/>
</dbReference>
<evidence type="ECO:0000313" key="2">
    <source>
        <dbReference type="Proteomes" id="UP000008311"/>
    </source>
</evidence>